<dbReference type="InterPro" id="IPR001647">
    <property type="entry name" value="HTH_TetR"/>
</dbReference>
<keyword evidence="2 4" id="KW-0238">DNA-binding</keyword>
<organism evidence="7 8">
    <name type="scientific">Actinacidiphila yanglinensis</name>
    <dbReference type="NCBI Taxonomy" id="310779"/>
    <lineage>
        <taxon>Bacteria</taxon>
        <taxon>Bacillati</taxon>
        <taxon>Actinomycetota</taxon>
        <taxon>Actinomycetes</taxon>
        <taxon>Kitasatosporales</taxon>
        <taxon>Streptomycetaceae</taxon>
        <taxon>Actinacidiphila</taxon>
    </lineage>
</organism>
<accession>A0A1H5SDD4</accession>
<dbReference type="PANTHER" id="PTHR30055">
    <property type="entry name" value="HTH-TYPE TRANSCRIPTIONAL REGULATOR RUTR"/>
    <property type="match status" value="1"/>
</dbReference>
<reference evidence="7 8" key="1">
    <citation type="submission" date="2016-10" db="EMBL/GenBank/DDBJ databases">
        <authorList>
            <person name="de Groot N.N."/>
        </authorList>
    </citation>
    <scope>NUCLEOTIDE SEQUENCE [LARGE SCALE GENOMIC DNA]</scope>
    <source>
        <strain evidence="7 8">CGMCC 4.2023</strain>
    </source>
</reference>
<evidence type="ECO:0000313" key="7">
    <source>
        <dbReference type="EMBL" id="SEF47767.1"/>
    </source>
</evidence>
<dbReference type="EMBL" id="FNVU01000001">
    <property type="protein sequence ID" value="SEF47767.1"/>
    <property type="molecule type" value="Genomic_DNA"/>
</dbReference>
<dbReference type="Gene3D" id="1.10.357.10">
    <property type="entry name" value="Tetracycline Repressor, domain 2"/>
    <property type="match status" value="1"/>
</dbReference>
<dbReference type="InterPro" id="IPR050109">
    <property type="entry name" value="HTH-type_TetR-like_transc_reg"/>
</dbReference>
<feature type="domain" description="HTH tetR-type" evidence="6">
    <location>
        <begin position="19"/>
        <end position="77"/>
    </location>
</feature>
<keyword evidence="1" id="KW-0805">Transcription regulation</keyword>
<keyword evidence="8" id="KW-1185">Reference proteome</keyword>
<dbReference type="SUPFAM" id="SSF46689">
    <property type="entry name" value="Homeodomain-like"/>
    <property type="match status" value="1"/>
</dbReference>
<evidence type="ECO:0000256" key="1">
    <source>
        <dbReference type="ARBA" id="ARBA00023015"/>
    </source>
</evidence>
<protein>
    <submittedName>
        <fullName evidence="7">Transcriptional regulator, TetR family</fullName>
    </submittedName>
</protein>
<dbReference type="OrthoDB" id="3869819at2"/>
<gene>
    <name evidence="7" type="ORF">SAMN05216223_10164</name>
</gene>
<dbReference type="Pfam" id="PF00440">
    <property type="entry name" value="TetR_N"/>
    <property type="match status" value="1"/>
</dbReference>
<evidence type="ECO:0000256" key="3">
    <source>
        <dbReference type="ARBA" id="ARBA00023163"/>
    </source>
</evidence>
<dbReference type="GO" id="GO:0003700">
    <property type="term" value="F:DNA-binding transcription factor activity"/>
    <property type="evidence" value="ECO:0007669"/>
    <property type="project" value="TreeGrafter"/>
</dbReference>
<dbReference type="InterPro" id="IPR009057">
    <property type="entry name" value="Homeodomain-like_sf"/>
</dbReference>
<dbReference type="PROSITE" id="PS50977">
    <property type="entry name" value="HTH_TETR_2"/>
    <property type="match status" value="1"/>
</dbReference>
<dbReference type="RefSeq" id="WP_103883511.1">
    <property type="nucleotide sequence ID" value="NZ_FNVU01000001.1"/>
</dbReference>
<keyword evidence="3" id="KW-0804">Transcription</keyword>
<feature type="DNA-binding region" description="H-T-H motif" evidence="4">
    <location>
        <begin position="40"/>
        <end position="59"/>
    </location>
</feature>
<evidence type="ECO:0000256" key="5">
    <source>
        <dbReference type="SAM" id="MobiDB-lite"/>
    </source>
</evidence>
<dbReference type="GO" id="GO:0000976">
    <property type="term" value="F:transcription cis-regulatory region binding"/>
    <property type="evidence" value="ECO:0007669"/>
    <property type="project" value="TreeGrafter"/>
</dbReference>
<evidence type="ECO:0000313" key="8">
    <source>
        <dbReference type="Proteomes" id="UP000236754"/>
    </source>
</evidence>
<dbReference type="Proteomes" id="UP000236754">
    <property type="component" value="Unassembled WGS sequence"/>
</dbReference>
<evidence type="ECO:0000256" key="4">
    <source>
        <dbReference type="PROSITE-ProRule" id="PRU00335"/>
    </source>
</evidence>
<proteinExistence type="predicted"/>
<name>A0A1H5SDD4_9ACTN</name>
<evidence type="ECO:0000259" key="6">
    <source>
        <dbReference type="PROSITE" id="PS50977"/>
    </source>
</evidence>
<evidence type="ECO:0000256" key="2">
    <source>
        <dbReference type="ARBA" id="ARBA00023125"/>
    </source>
</evidence>
<feature type="region of interest" description="Disordered" evidence="5">
    <location>
        <begin position="1"/>
        <end position="20"/>
    </location>
</feature>
<sequence>MSEIKPASPPRRRRRADAERSSAAILDAAIRLLGERAEASMDDIAEAAGVTRQTVYAHYSSREILLGAVLERATESALTALDAAELDRGSAPEALLRFLDASWQSFELLSLPLGRRDAAPSPEEDEARHAPVLERLLRLVRRGQEAGDFDADASPTWLLAATVALGHAAAEQVAAGTMTPPEAHAALTRATLRLYGAAPHNR</sequence>
<dbReference type="PANTHER" id="PTHR30055:SF234">
    <property type="entry name" value="HTH-TYPE TRANSCRIPTIONAL REGULATOR BETI"/>
    <property type="match status" value="1"/>
</dbReference>
<dbReference type="InterPro" id="IPR036271">
    <property type="entry name" value="Tet_transcr_reg_TetR-rel_C_sf"/>
</dbReference>
<dbReference type="AlphaFoldDB" id="A0A1H5SDD4"/>
<dbReference type="SUPFAM" id="SSF48498">
    <property type="entry name" value="Tetracyclin repressor-like, C-terminal domain"/>
    <property type="match status" value="1"/>
</dbReference>